<accession>Q7LZI7</accession>
<name>Q7LZI7_9NEOB</name>
<evidence type="ECO:0000313" key="1">
    <source>
        <dbReference type="PIR" id="A43065"/>
    </source>
</evidence>
<organism evidence="1">
    <name type="scientific">Heleophryne purcelli</name>
    <name type="common">Cape ghost frog</name>
    <dbReference type="NCBI Taxonomy" id="31911"/>
    <lineage>
        <taxon>Eukaryota</taxon>
        <taxon>Metazoa</taxon>
        <taxon>Chordata</taxon>
        <taxon>Craniata</taxon>
        <taxon>Vertebrata</taxon>
        <taxon>Euteleostomi</taxon>
        <taxon>Amphibia</taxon>
        <taxon>Batrachia</taxon>
        <taxon>Anura</taxon>
        <taxon>Neobatrachia</taxon>
        <taxon>Hyloidea</taxon>
        <taxon>Heleophrynidae</taxon>
        <taxon>Heleophryne</taxon>
    </lineage>
</organism>
<dbReference type="PIR" id="A43065">
    <property type="entry name" value="A43065"/>
</dbReference>
<protein>
    <submittedName>
        <fullName evidence="1">Hydroxyproline-3-bradykinin</fullName>
    </submittedName>
</protein>
<sequence length="9" mass="1060">RPPGFSPFR</sequence>
<reference evidence="1" key="2">
    <citation type="journal article" date="1979" name="Experientia">
        <title>Occurrence of Hyp3-bradykinin in methanol extracts of the skin of the South African leptodactylid frog Heleophryne purcelli.</title>
        <authorList>
            <person name="Nakajima T."/>
            <person name="Yasuhara T."/>
            <person name="Erspamer G.F."/>
            <person name="Visser J."/>
        </authorList>
    </citation>
    <scope>PROTEIN SEQUENCE</scope>
</reference>
<reference evidence="1" key="1">
    <citation type="journal article" date="1979" name="Experientia">
        <title>Occurrence of Hyp(3)-bradykinin in methanol extracts of the skin of the South African leptodactylid frog Heleophryne purcelli.</title>
        <authorList>
            <person name="Nakajima T."/>
            <person name="Yasuhara T."/>
            <person name="Erspamer G.F."/>
            <person name="Visser J."/>
        </authorList>
    </citation>
    <scope>PROTEIN SEQUENCE</scope>
</reference>
<keyword id="KW-0903">Direct protein sequencing</keyword>
<proteinExistence type="evidence at protein level"/>